<dbReference type="Gene3D" id="3.60.40.10">
    <property type="entry name" value="PPM-type phosphatase domain"/>
    <property type="match status" value="2"/>
</dbReference>
<comment type="caution">
    <text evidence="3">The sequence shown here is derived from an EMBL/GenBank/DDBJ whole genome shotgun (WGS) entry which is preliminary data.</text>
</comment>
<reference evidence="3 4" key="1">
    <citation type="journal article" date="2017" name="Chemistry">
        <title>Isolation, Biosynthesis and Chemical Modifications of Rubterolones A-F: Rare Tropolone Alkaloids from Actinomadura sp. 5-2.</title>
        <authorList>
            <person name="Guo H."/>
            <person name="Benndorf R."/>
            <person name="Leichnitz D."/>
            <person name="Klassen J.L."/>
            <person name="Vollmers J."/>
            <person name="Gorls H."/>
            <person name="Steinacker M."/>
            <person name="Weigel C."/>
            <person name="Dahse H.M."/>
            <person name="Kaster A.K."/>
            <person name="de Beer Z.W."/>
            <person name="Poulsen M."/>
            <person name="Beemelmanns C."/>
        </authorList>
    </citation>
    <scope>NUCLEOTIDE SEQUENCE [LARGE SCALE GENOMIC DNA]</scope>
    <source>
        <strain evidence="3 4">5-2</strain>
    </source>
</reference>
<dbReference type="InterPro" id="IPR001932">
    <property type="entry name" value="PPM-type_phosphatase-like_dom"/>
</dbReference>
<dbReference type="Proteomes" id="UP000242367">
    <property type="component" value="Unassembled WGS sequence"/>
</dbReference>
<evidence type="ECO:0000256" key="1">
    <source>
        <dbReference type="SAM" id="MobiDB-lite"/>
    </source>
</evidence>
<evidence type="ECO:0000313" key="4">
    <source>
        <dbReference type="Proteomes" id="UP000242367"/>
    </source>
</evidence>
<dbReference type="SMART" id="SM00332">
    <property type="entry name" value="PP2Cc"/>
    <property type="match status" value="1"/>
</dbReference>
<dbReference type="AlphaFoldDB" id="A0A2P4URV0"/>
<feature type="domain" description="PPM-type phosphatase" evidence="2">
    <location>
        <begin position="38"/>
        <end position="385"/>
    </location>
</feature>
<dbReference type="Pfam" id="PF13672">
    <property type="entry name" value="PP2C_2"/>
    <property type="match status" value="1"/>
</dbReference>
<protein>
    <recommendedName>
        <fullName evidence="2">PPM-type phosphatase domain-containing protein</fullName>
    </recommendedName>
</protein>
<organism evidence="3 4">
    <name type="scientific">Actinomadura rubteroloni</name>
    <dbReference type="NCBI Taxonomy" id="1926885"/>
    <lineage>
        <taxon>Bacteria</taxon>
        <taxon>Bacillati</taxon>
        <taxon>Actinomycetota</taxon>
        <taxon>Actinomycetes</taxon>
        <taxon>Streptosporangiales</taxon>
        <taxon>Thermomonosporaceae</taxon>
        <taxon>Actinomadura</taxon>
    </lineage>
</organism>
<feature type="region of interest" description="Disordered" evidence="1">
    <location>
        <begin position="125"/>
        <end position="206"/>
    </location>
</feature>
<accession>A0A2P4URV0</accession>
<dbReference type="EMBL" id="MTBP01000001">
    <property type="protein sequence ID" value="POM27766.1"/>
    <property type="molecule type" value="Genomic_DNA"/>
</dbReference>
<dbReference type="InterPro" id="IPR036457">
    <property type="entry name" value="PPM-type-like_dom_sf"/>
</dbReference>
<dbReference type="PROSITE" id="PS51746">
    <property type="entry name" value="PPM_2"/>
    <property type="match status" value="1"/>
</dbReference>
<sequence>MPDCSSCGGVVAPDGRCWDCGTPQPSFRAHLETVLADRAAGVSDRGTRPGANADALALATAGAWTIAVVCDGVSLTPRADRAARIAAETAAAELTTRLHAGTEPEDALDAAAVRAARAVTALATSATPAAAPPVPGRAATPSAASPEAARAALPAVAPPGTAHAASPSAASPVPGRASSPAAAMGVTGRAASPAADPAGADRATRPAAAPVVVARATSRATSPVVPGRAASLAAGLTVGGCETVSAALGEAGRGAGPAPACTFVAAIAGPSGLWTGWIGDSRAYWLPDDGTALRLTGDDHGAHEALAAWLGADADEPRVRIRFLRPSGPGRLLLCTDGLWRYLPGAAELRARLGGGDLRADARALVGHALAAGGHDNVTAVLIRAGGP</sequence>
<dbReference type="SUPFAM" id="SSF81606">
    <property type="entry name" value="PP2C-like"/>
    <property type="match status" value="1"/>
</dbReference>
<feature type="compositionally biased region" description="Low complexity" evidence="1">
    <location>
        <begin position="136"/>
        <end position="206"/>
    </location>
</feature>
<name>A0A2P4URV0_9ACTN</name>
<dbReference type="RefSeq" id="WP_103562546.1">
    <property type="nucleotide sequence ID" value="NZ_MTBP01000001.1"/>
</dbReference>
<evidence type="ECO:0000313" key="3">
    <source>
        <dbReference type="EMBL" id="POM27766.1"/>
    </source>
</evidence>
<evidence type="ECO:0000259" key="2">
    <source>
        <dbReference type="PROSITE" id="PS51746"/>
    </source>
</evidence>
<keyword evidence="4" id="KW-1185">Reference proteome</keyword>
<dbReference type="CDD" id="cd00143">
    <property type="entry name" value="PP2Cc"/>
    <property type="match status" value="1"/>
</dbReference>
<gene>
    <name evidence="3" type="ORF">BTM25_21860</name>
</gene>
<proteinExistence type="predicted"/>